<feature type="region of interest" description="Disordered" evidence="7">
    <location>
        <begin position="538"/>
        <end position="575"/>
    </location>
</feature>
<sequence length="575" mass="63719">MDSAAAEETKKAGDGSPTGEAELEEEEEEQGGDSPAVRAEAGGRESKEEEEQMEGGGDGPTEKVVVEKRKRGRRPRAEKSGDGEEATPKKERKRRSVVREGATPVERPSRERKTVERFSEMALPKAPVPKTPSFKQGSGDKLKDIPNGEDEHTQTKRHNGNMESIVSFKLSKRKVDENLQALHTVLFGRKSNARFLRRNILQFSGFVWSENEEKQRARIKEKLDKYNKERLLDFCDLLDIHVVKPSTKKEEVIVNLVEFLESPYVTRDVVLTEKKGKKRRRTKGSSDATSGEASSDRGSKKQRKGHKQSAEDENEDNDEGASVDTKEALKDDDDDEDDGNSQEENGHDNSEEEAEDGEQEESAATNKRSAAKQTKKTSEPSKAKNKEINEQGSNASTKEKTTVIKDSAKVSKTVSTSPRKSVPVDDSDSGHPSISKSKQKGRRKGRASEKLPANKENTSRKKSYKSDSNEKQGKVKASKAAKSGPSKEELHAVVSDILKEVDFNTATLADILRQLGAHFKMDLMDRKAEVKRIIEDVINSMSDDDDEDGEEDEGGAEDAKEEDDTKEDSDGGADK</sequence>
<dbReference type="GO" id="GO:0042393">
    <property type="term" value="F:histone binding"/>
    <property type="evidence" value="ECO:0007669"/>
    <property type="project" value="TreeGrafter"/>
</dbReference>
<evidence type="ECO:0000256" key="1">
    <source>
        <dbReference type="ARBA" id="ARBA00004604"/>
    </source>
</evidence>
<feature type="compositionally biased region" description="Basic and acidic residues" evidence="7">
    <location>
        <begin position="138"/>
        <end position="154"/>
    </location>
</feature>
<feature type="compositionally biased region" description="Basic and acidic residues" evidence="7">
    <location>
        <begin position="397"/>
        <end position="409"/>
    </location>
</feature>
<dbReference type="AlphaFoldDB" id="A0A9E7HYC6"/>
<feature type="compositionally biased region" description="Basic and acidic residues" evidence="7">
    <location>
        <begin position="107"/>
        <end position="119"/>
    </location>
</feature>
<feature type="compositionally biased region" description="Basic and acidic residues" evidence="7">
    <location>
        <begin position="446"/>
        <end position="473"/>
    </location>
</feature>
<keyword evidence="5" id="KW-0804">Transcription</keyword>
<dbReference type="Gene3D" id="1.10.10.60">
    <property type="entry name" value="Homeodomain-like"/>
    <property type="match status" value="1"/>
</dbReference>
<feature type="compositionally biased region" description="Acidic residues" evidence="7">
    <location>
        <begin position="21"/>
        <end position="31"/>
    </location>
</feature>
<feature type="region of interest" description="Disordered" evidence="7">
    <location>
        <begin position="1"/>
        <end position="158"/>
    </location>
</feature>
<evidence type="ECO:0000256" key="6">
    <source>
        <dbReference type="ARBA" id="ARBA00023242"/>
    </source>
</evidence>
<keyword evidence="6" id="KW-0539">Nucleus</keyword>
<dbReference type="GO" id="GO:0003677">
    <property type="term" value="F:DNA binding"/>
    <property type="evidence" value="ECO:0007669"/>
    <property type="project" value="UniProtKB-KW"/>
</dbReference>
<evidence type="ECO:0000256" key="5">
    <source>
        <dbReference type="ARBA" id="ARBA00023163"/>
    </source>
</evidence>
<organism evidence="9 10">
    <name type="scientific">Musa troglodytarum</name>
    <name type="common">fe'i banana</name>
    <dbReference type="NCBI Taxonomy" id="320322"/>
    <lineage>
        <taxon>Eukaryota</taxon>
        <taxon>Viridiplantae</taxon>
        <taxon>Streptophyta</taxon>
        <taxon>Embryophyta</taxon>
        <taxon>Tracheophyta</taxon>
        <taxon>Spermatophyta</taxon>
        <taxon>Magnoliopsida</taxon>
        <taxon>Liliopsida</taxon>
        <taxon>Zingiberales</taxon>
        <taxon>Musaceae</taxon>
        <taxon>Musa</taxon>
    </lineage>
</organism>
<gene>
    <name evidence="9" type="ORF">MUK42_13867</name>
</gene>
<evidence type="ECO:0000259" key="8">
    <source>
        <dbReference type="PROSITE" id="PS51998"/>
    </source>
</evidence>
<dbReference type="EMBL" id="CP097511">
    <property type="protein sequence ID" value="URE42551.1"/>
    <property type="molecule type" value="Genomic_DNA"/>
</dbReference>
<feature type="compositionally biased region" description="Acidic residues" evidence="7">
    <location>
        <begin position="350"/>
        <end position="361"/>
    </location>
</feature>
<dbReference type="InterPro" id="IPR044198">
    <property type="entry name" value="DEK"/>
</dbReference>
<evidence type="ECO:0000256" key="7">
    <source>
        <dbReference type="SAM" id="MobiDB-lite"/>
    </source>
</evidence>
<feature type="compositionally biased region" description="Basic and acidic residues" evidence="7">
    <location>
        <begin position="75"/>
        <end position="89"/>
    </location>
</feature>
<evidence type="ECO:0000313" key="9">
    <source>
        <dbReference type="EMBL" id="URE42551.1"/>
    </source>
</evidence>
<name>A0A9E7HYC6_9LILI</name>
<dbReference type="SUPFAM" id="SSF109715">
    <property type="entry name" value="DEK C-terminal domain"/>
    <property type="match status" value="1"/>
</dbReference>
<keyword evidence="2" id="KW-0156">Chromatin regulator</keyword>
<feature type="compositionally biased region" description="Basic and acidic residues" evidence="7">
    <location>
        <begin position="376"/>
        <end position="389"/>
    </location>
</feature>
<dbReference type="PROSITE" id="PS51998">
    <property type="entry name" value="DEK_C"/>
    <property type="match status" value="1"/>
</dbReference>
<keyword evidence="4" id="KW-0238">DNA-binding</keyword>
<evidence type="ECO:0000256" key="3">
    <source>
        <dbReference type="ARBA" id="ARBA00023015"/>
    </source>
</evidence>
<proteinExistence type="predicted"/>
<feature type="region of interest" description="Disordered" evidence="7">
    <location>
        <begin position="273"/>
        <end position="489"/>
    </location>
</feature>
<feature type="domain" description="DEK-C" evidence="8">
    <location>
        <begin position="484"/>
        <end position="539"/>
    </location>
</feature>
<dbReference type="FunFam" id="1.10.10.60:FF:000220">
    <property type="entry name" value="DEK domain-containing chromatin associated protein"/>
    <property type="match status" value="1"/>
</dbReference>
<dbReference type="OrthoDB" id="370884at2759"/>
<keyword evidence="10" id="KW-1185">Reference proteome</keyword>
<accession>A0A9E7HYC6</accession>
<keyword evidence="3" id="KW-0805">Transcription regulation</keyword>
<dbReference type="Proteomes" id="UP001055439">
    <property type="component" value="Chromosome 9"/>
</dbReference>
<dbReference type="InterPro" id="IPR014876">
    <property type="entry name" value="DEK_C"/>
</dbReference>
<feature type="compositionally biased region" description="Acidic residues" evidence="7">
    <location>
        <begin position="542"/>
        <end position="567"/>
    </location>
</feature>
<evidence type="ECO:0000256" key="4">
    <source>
        <dbReference type="ARBA" id="ARBA00023125"/>
    </source>
</evidence>
<dbReference type="PANTHER" id="PTHR13468:SF1">
    <property type="entry name" value="PROTEIN DEK"/>
    <property type="match status" value="1"/>
</dbReference>
<evidence type="ECO:0000313" key="10">
    <source>
        <dbReference type="Proteomes" id="UP001055439"/>
    </source>
</evidence>
<dbReference type="PANTHER" id="PTHR13468">
    <property type="entry name" value="DEK PROTEIN"/>
    <property type="match status" value="1"/>
</dbReference>
<comment type="subcellular location">
    <subcellularLocation>
        <location evidence="1">Nucleus</location>
        <location evidence="1">Nucleolus</location>
    </subcellularLocation>
</comment>
<feature type="compositionally biased region" description="Acidic residues" evidence="7">
    <location>
        <begin position="330"/>
        <end position="341"/>
    </location>
</feature>
<dbReference type="GO" id="GO:2000779">
    <property type="term" value="P:regulation of double-strand break repair"/>
    <property type="evidence" value="ECO:0007669"/>
    <property type="project" value="TreeGrafter"/>
</dbReference>
<feature type="compositionally biased region" description="Polar residues" evidence="7">
    <location>
        <begin position="410"/>
        <end position="419"/>
    </location>
</feature>
<feature type="compositionally biased region" description="Acidic residues" evidence="7">
    <location>
        <begin position="311"/>
        <end position="321"/>
    </location>
</feature>
<dbReference type="GO" id="GO:0005730">
    <property type="term" value="C:nucleolus"/>
    <property type="evidence" value="ECO:0007669"/>
    <property type="project" value="UniProtKB-SubCell"/>
</dbReference>
<protein>
    <submittedName>
        <fullName evidence="9">DEK C terminal domain</fullName>
    </submittedName>
</protein>
<dbReference type="Pfam" id="PF08766">
    <property type="entry name" value="DEK_C"/>
    <property type="match status" value="1"/>
</dbReference>
<evidence type="ECO:0000256" key="2">
    <source>
        <dbReference type="ARBA" id="ARBA00022853"/>
    </source>
</evidence>
<dbReference type="GO" id="GO:0006325">
    <property type="term" value="P:chromatin organization"/>
    <property type="evidence" value="ECO:0007669"/>
    <property type="project" value="UniProtKB-KW"/>
</dbReference>
<reference evidence="9" key="1">
    <citation type="submission" date="2022-05" db="EMBL/GenBank/DDBJ databases">
        <title>The Musa troglodytarum L. genome provides insights into the mechanism of non-climacteric behaviour and enrichment of carotenoids.</title>
        <authorList>
            <person name="Wang J."/>
        </authorList>
    </citation>
    <scope>NUCLEOTIDE SEQUENCE</scope>
    <source>
        <tissue evidence="9">Leaf</tissue>
    </source>
</reference>